<keyword evidence="5 7" id="KW-0378">Hydrolase</keyword>
<keyword evidence="7" id="KW-0963">Cytoplasm</keyword>
<evidence type="ECO:0000256" key="7">
    <source>
        <dbReference type="HAMAP-Rule" id="MF_00009"/>
    </source>
</evidence>
<keyword evidence="7" id="KW-0690">Ribosome biogenesis</keyword>
<evidence type="ECO:0000256" key="3">
    <source>
        <dbReference type="ARBA" id="ARBA00022723"/>
    </source>
</evidence>
<dbReference type="HAMAP" id="MF_00009">
    <property type="entry name" value="Endoribonucl_YbeY"/>
    <property type="match status" value="1"/>
</dbReference>
<dbReference type="EC" id="3.1.-.-" evidence="7"/>
<sequence length="207" mass="21570">MGSRPPGGAAAGPNTSASGGMAFGADEDEDPAGEPAGDFGDGFDADFDTGFPGLAEGWDQGIEVVLEDPAWRSAVPRVEEVARRAAAAAFAEAGIEGAVTVLLTGDLQVKRLNGDHRGKVKPTNVLSFPAPHPGMPGDVALALGTVRREARAAGRSVMAHLSHLVAHGVLHLTGHDHLRAGEARRMERAEARIMRRLALPNPWRGVA</sequence>
<proteinExistence type="inferred from homology"/>
<feature type="region of interest" description="Disordered" evidence="8">
    <location>
        <begin position="1"/>
        <end position="46"/>
    </location>
</feature>
<gene>
    <name evidence="7 9" type="primary">ybeY</name>
    <name evidence="9" type="ORF">ACFFIC_09115</name>
</gene>
<dbReference type="PANTHER" id="PTHR46986:SF1">
    <property type="entry name" value="ENDORIBONUCLEASE YBEY, CHLOROPLASTIC"/>
    <property type="match status" value="1"/>
</dbReference>
<keyword evidence="3 7" id="KW-0479">Metal-binding</keyword>
<evidence type="ECO:0000256" key="1">
    <source>
        <dbReference type="ARBA" id="ARBA00010875"/>
    </source>
</evidence>
<comment type="caution">
    <text evidence="9">The sequence shown here is derived from an EMBL/GenBank/DDBJ whole genome shotgun (WGS) entry which is preliminary data.</text>
</comment>
<comment type="cofactor">
    <cofactor evidence="7">
        <name>Zn(2+)</name>
        <dbReference type="ChEBI" id="CHEBI:29105"/>
    </cofactor>
    <text evidence="7">Binds 1 zinc ion.</text>
</comment>
<dbReference type="SUPFAM" id="SSF55486">
    <property type="entry name" value="Metalloproteases ('zincins'), catalytic domain"/>
    <property type="match status" value="1"/>
</dbReference>
<dbReference type="PANTHER" id="PTHR46986">
    <property type="entry name" value="ENDORIBONUCLEASE YBEY, CHLOROPLASTIC"/>
    <property type="match status" value="1"/>
</dbReference>
<name>A0ABV6IQ33_9PROT</name>
<comment type="similarity">
    <text evidence="1 7">Belongs to the endoribonuclease YbeY family.</text>
</comment>
<dbReference type="Proteomes" id="UP001589789">
    <property type="component" value="Unassembled WGS sequence"/>
</dbReference>
<dbReference type="InterPro" id="IPR023091">
    <property type="entry name" value="MetalPrtase_cat_dom_sf_prd"/>
</dbReference>
<keyword evidence="2 7" id="KW-0540">Nuclease</keyword>
<feature type="compositionally biased region" description="Low complexity" evidence="8">
    <location>
        <begin position="1"/>
        <end position="20"/>
    </location>
</feature>
<dbReference type="EMBL" id="JBHLVZ010000013">
    <property type="protein sequence ID" value="MFC0385716.1"/>
    <property type="molecule type" value="Genomic_DNA"/>
</dbReference>
<evidence type="ECO:0000256" key="4">
    <source>
        <dbReference type="ARBA" id="ARBA00022759"/>
    </source>
</evidence>
<evidence type="ECO:0000256" key="2">
    <source>
        <dbReference type="ARBA" id="ARBA00022722"/>
    </source>
</evidence>
<evidence type="ECO:0000256" key="8">
    <source>
        <dbReference type="SAM" id="MobiDB-lite"/>
    </source>
</evidence>
<comment type="function">
    <text evidence="7">Single strand-specific metallo-endoribonuclease involved in late-stage 70S ribosome quality control and in maturation of the 3' terminus of the 16S rRNA.</text>
</comment>
<keyword evidence="7" id="KW-0698">rRNA processing</keyword>
<evidence type="ECO:0000256" key="5">
    <source>
        <dbReference type="ARBA" id="ARBA00022801"/>
    </source>
</evidence>
<dbReference type="Pfam" id="PF02130">
    <property type="entry name" value="YbeY"/>
    <property type="match status" value="1"/>
</dbReference>
<evidence type="ECO:0000313" key="10">
    <source>
        <dbReference type="Proteomes" id="UP001589789"/>
    </source>
</evidence>
<comment type="subcellular location">
    <subcellularLocation>
        <location evidence="7">Cytoplasm</location>
    </subcellularLocation>
</comment>
<dbReference type="Gene3D" id="3.40.390.30">
    <property type="entry name" value="Metalloproteases ('zincins'), catalytic domain"/>
    <property type="match status" value="1"/>
</dbReference>
<keyword evidence="10" id="KW-1185">Reference proteome</keyword>
<keyword evidence="4 7" id="KW-0255">Endonuclease</keyword>
<feature type="binding site" evidence="7">
    <location>
        <position position="171"/>
    </location>
    <ligand>
        <name>Zn(2+)</name>
        <dbReference type="ChEBI" id="CHEBI:29105"/>
        <note>catalytic</note>
    </ligand>
</feature>
<organism evidence="9 10">
    <name type="scientific">Muricoccus vinaceus</name>
    <dbReference type="NCBI Taxonomy" id="424704"/>
    <lineage>
        <taxon>Bacteria</taxon>
        <taxon>Pseudomonadati</taxon>
        <taxon>Pseudomonadota</taxon>
        <taxon>Alphaproteobacteria</taxon>
        <taxon>Acetobacterales</taxon>
        <taxon>Roseomonadaceae</taxon>
        <taxon>Muricoccus</taxon>
    </lineage>
</organism>
<dbReference type="NCBIfam" id="TIGR00043">
    <property type="entry name" value="rRNA maturation RNase YbeY"/>
    <property type="match status" value="1"/>
</dbReference>
<accession>A0ABV6IQ33</accession>
<feature type="binding site" evidence="7">
    <location>
        <position position="167"/>
    </location>
    <ligand>
        <name>Zn(2+)</name>
        <dbReference type="ChEBI" id="CHEBI:29105"/>
        <note>catalytic</note>
    </ligand>
</feature>
<protein>
    <recommendedName>
        <fullName evidence="7">Endoribonuclease YbeY</fullName>
        <ecNumber evidence="7">3.1.-.-</ecNumber>
    </recommendedName>
</protein>
<dbReference type="InterPro" id="IPR002036">
    <property type="entry name" value="YbeY"/>
</dbReference>
<reference evidence="9 10" key="1">
    <citation type="submission" date="2024-09" db="EMBL/GenBank/DDBJ databases">
        <authorList>
            <person name="Sun Q."/>
            <person name="Mori K."/>
        </authorList>
    </citation>
    <scope>NUCLEOTIDE SEQUENCE [LARGE SCALE GENOMIC DNA]</scope>
    <source>
        <strain evidence="9 10">CCM 7468</strain>
    </source>
</reference>
<feature type="binding site" evidence="7">
    <location>
        <position position="177"/>
    </location>
    <ligand>
        <name>Zn(2+)</name>
        <dbReference type="ChEBI" id="CHEBI:29105"/>
        <note>catalytic</note>
    </ligand>
</feature>
<dbReference type="RefSeq" id="WP_377049862.1">
    <property type="nucleotide sequence ID" value="NZ_JBHLVZ010000013.1"/>
</dbReference>
<evidence type="ECO:0000313" key="9">
    <source>
        <dbReference type="EMBL" id="MFC0385716.1"/>
    </source>
</evidence>
<keyword evidence="6 7" id="KW-0862">Zinc</keyword>
<evidence type="ECO:0000256" key="6">
    <source>
        <dbReference type="ARBA" id="ARBA00022833"/>
    </source>
</evidence>